<dbReference type="Pfam" id="PF01288">
    <property type="entry name" value="HPPK"/>
    <property type="match status" value="1"/>
</dbReference>
<evidence type="ECO:0000256" key="7">
    <source>
        <dbReference type="ARBA" id="ARBA00022801"/>
    </source>
</evidence>
<keyword evidence="3" id="KW-0808">Transferase</keyword>
<evidence type="ECO:0000256" key="9">
    <source>
        <dbReference type="ARBA" id="ARBA00022909"/>
    </source>
</evidence>
<comment type="caution">
    <text evidence="12">The sequence shown here is derived from an EMBL/GenBank/DDBJ whole genome shotgun (WGS) entry which is preliminary data.</text>
</comment>
<dbReference type="SUPFAM" id="SSF55083">
    <property type="entry name" value="6-hydroxymethyl-7,8-dihydropterin pyrophosphokinase, HPPK"/>
    <property type="match status" value="1"/>
</dbReference>
<dbReference type="AlphaFoldDB" id="E6PI04"/>
<evidence type="ECO:0000313" key="12">
    <source>
        <dbReference type="EMBL" id="CBH76094.1"/>
    </source>
</evidence>
<keyword evidence="8" id="KW-0067">ATP-binding</keyword>
<dbReference type="NCBIfam" id="TIGR00294">
    <property type="entry name" value="GTP cyclohydrolase MptA"/>
    <property type="match status" value="1"/>
</dbReference>
<evidence type="ECO:0000256" key="3">
    <source>
        <dbReference type="ARBA" id="ARBA00022679"/>
    </source>
</evidence>
<dbReference type="GO" id="GO:0003848">
    <property type="term" value="F:2-amino-4-hydroxy-6-hydroxymethyldihydropteridine diphosphokinase activity"/>
    <property type="evidence" value="ECO:0007669"/>
    <property type="project" value="UniProtKB-EC"/>
</dbReference>
<keyword evidence="9" id="KW-0289">Folate biosynthesis</keyword>
<dbReference type="NCBIfam" id="TIGR01498">
    <property type="entry name" value="folK"/>
    <property type="match status" value="1"/>
</dbReference>
<dbReference type="EMBL" id="CABL01000019">
    <property type="protein sequence ID" value="CBH76094.1"/>
    <property type="molecule type" value="Genomic_DNA"/>
</dbReference>
<keyword evidence="4" id="KW-0479">Metal-binding</keyword>
<dbReference type="Pfam" id="PF02649">
    <property type="entry name" value="GCHY-1"/>
    <property type="match status" value="1"/>
</dbReference>
<evidence type="ECO:0000256" key="1">
    <source>
        <dbReference type="ARBA" id="ARBA00005051"/>
    </source>
</evidence>
<dbReference type="GO" id="GO:0046656">
    <property type="term" value="P:folic acid biosynthetic process"/>
    <property type="evidence" value="ECO:0007669"/>
    <property type="project" value="UniProtKB-KW"/>
</dbReference>
<dbReference type="PANTHER" id="PTHR36445:SF1">
    <property type="entry name" value="GTP CYCLOHYDROLASE MPTA"/>
    <property type="match status" value="1"/>
</dbReference>
<dbReference type="InterPro" id="IPR035907">
    <property type="entry name" value="Hppk_sf"/>
</dbReference>
<dbReference type="GO" id="GO:0046654">
    <property type="term" value="P:tetrahydrofolate biosynthetic process"/>
    <property type="evidence" value="ECO:0007669"/>
    <property type="project" value="UniProtKB-UniPathway"/>
</dbReference>
<keyword evidence="6" id="KW-0418">Kinase</keyword>
<dbReference type="GO" id="GO:0003934">
    <property type="term" value="F:GTP cyclohydrolase I activity"/>
    <property type="evidence" value="ECO:0007669"/>
    <property type="project" value="InterPro"/>
</dbReference>
<name>E6PI04_9ZZZZ</name>
<evidence type="ECO:0000256" key="2">
    <source>
        <dbReference type="ARBA" id="ARBA00013253"/>
    </source>
</evidence>
<sequence length="486" mass="53554">MYQFHISLGSNLGDRQANILSALQRLRTRVEVLALSGFYESAPANGAQGPAFLNVAAEIRGPLDIDDFVLYAAGVERAVGRASHEPLVARAIDIDITVAQGMVRPDITERIFDLLPLAEIAPELRDGMSGKSLRDLAAVHRSNGVRRLERSLHFLSNRQDEEPEVRLSLNRVGVARVKRVIHLDLGGEPRVYNAEFSMVADLAPDKAGVHMSRFSEILEETLLDVLADGDMPARIERLGERIAQRVVHTQRAIRADVKIRAEFGLERWTPVSGKRGVETYTLVGIAHADPESTRHAVGVEAEGMTACPCAQQMVREHSERELIDAGFSAAEAERALDALPGATHNQRGRGSVLIGTTDRRGEAIRAEDLVEIVESSMSSETYDLLKRPDEFFIVNKAHHNPKFVEDVVRGILSRALDCYADFGDDAFLFASQVNDESIHKHDAFAEAFGTFGEFRRELAGGAYVTAKTDLASWLGTRNSRVVDAMR</sequence>
<accession>E6PI04</accession>
<dbReference type="InterPro" id="IPR022840">
    <property type="entry name" value="GTP_cyclohydrolase_MptA"/>
</dbReference>
<organism evidence="12">
    <name type="scientific">mine drainage metagenome</name>
    <dbReference type="NCBI Taxonomy" id="410659"/>
    <lineage>
        <taxon>unclassified sequences</taxon>
        <taxon>metagenomes</taxon>
        <taxon>ecological metagenomes</taxon>
    </lineage>
</organism>
<dbReference type="HAMAP" id="MF_01527_A">
    <property type="entry name" value="GTP_cyclohydrol_A"/>
    <property type="match status" value="1"/>
</dbReference>
<dbReference type="Gene3D" id="3.30.70.560">
    <property type="entry name" value="7,8-Dihydro-6-hydroxymethylpterin-pyrophosphokinase HPPK"/>
    <property type="match status" value="1"/>
</dbReference>
<evidence type="ECO:0000256" key="5">
    <source>
        <dbReference type="ARBA" id="ARBA00022741"/>
    </source>
</evidence>
<keyword evidence="10" id="KW-0408">Iron</keyword>
<dbReference type="InterPro" id="IPR000550">
    <property type="entry name" value="Hppk"/>
</dbReference>
<evidence type="ECO:0000256" key="10">
    <source>
        <dbReference type="ARBA" id="ARBA00023004"/>
    </source>
</evidence>
<dbReference type="GO" id="GO:0005524">
    <property type="term" value="F:ATP binding"/>
    <property type="evidence" value="ECO:0007669"/>
    <property type="project" value="UniProtKB-KW"/>
</dbReference>
<dbReference type="InterPro" id="IPR003801">
    <property type="entry name" value="GTP_cyclohydrolase_FolE2/MptA"/>
</dbReference>
<evidence type="ECO:0000256" key="4">
    <source>
        <dbReference type="ARBA" id="ARBA00022723"/>
    </source>
</evidence>
<proteinExistence type="inferred from homology"/>
<evidence type="ECO:0000259" key="11">
    <source>
        <dbReference type="Pfam" id="PF01288"/>
    </source>
</evidence>
<evidence type="ECO:0000256" key="6">
    <source>
        <dbReference type="ARBA" id="ARBA00022777"/>
    </source>
</evidence>
<feature type="domain" description="7,8-dihydro-6-hydroxymethylpterin-pyrophosphokinase" evidence="11">
    <location>
        <begin position="6"/>
        <end position="122"/>
    </location>
</feature>
<reference evidence="12" key="1">
    <citation type="submission" date="2009-10" db="EMBL/GenBank/DDBJ databases">
        <title>Diversity of trophic interactions inside an arsenic-rich microbial ecosystem.</title>
        <authorList>
            <person name="Bertin P.N."/>
            <person name="Heinrich-Salmeron A."/>
            <person name="Pelletier E."/>
            <person name="Goulhen-Chollet F."/>
            <person name="Arsene-Ploetze F."/>
            <person name="Gallien S."/>
            <person name="Calteau A."/>
            <person name="Vallenet D."/>
            <person name="Casiot C."/>
            <person name="Chane-Woon-Ming B."/>
            <person name="Giloteaux L."/>
            <person name="Barakat M."/>
            <person name="Bonnefoy V."/>
            <person name="Bruneel O."/>
            <person name="Chandler M."/>
            <person name="Cleiss J."/>
            <person name="Duran R."/>
            <person name="Elbaz-Poulichet F."/>
            <person name="Fonknechten N."/>
            <person name="Lauga B."/>
            <person name="Mornico D."/>
            <person name="Ortet P."/>
            <person name="Schaeffer C."/>
            <person name="Siguier P."/>
            <person name="Alexander Thil Smith A."/>
            <person name="Van Dorsselaer A."/>
            <person name="Weissenbach J."/>
            <person name="Medigue C."/>
            <person name="Le Paslier D."/>
        </authorList>
    </citation>
    <scope>NUCLEOTIDE SEQUENCE</scope>
</reference>
<dbReference type="GO" id="GO:0016301">
    <property type="term" value="F:kinase activity"/>
    <property type="evidence" value="ECO:0007669"/>
    <property type="project" value="UniProtKB-KW"/>
</dbReference>
<dbReference type="GO" id="GO:0046872">
    <property type="term" value="F:metal ion binding"/>
    <property type="evidence" value="ECO:0007669"/>
    <property type="project" value="UniProtKB-KW"/>
</dbReference>
<dbReference type="PANTHER" id="PTHR36445">
    <property type="entry name" value="GTP CYCLOHYDROLASE MPTA"/>
    <property type="match status" value="1"/>
</dbReference>
<dbReference type="CDD" id="cd00483">
    <property type="entry name" value="HPPK"/>
    <property type="match status" value="1"/>
</dbReference>
<dbReference type="UniPathway" id="UPA00077">
    <property type="reaction ID" value="UER00155"/>
</dbReference>
<evidence type="ECO:0000256" key="8">
    <source>
        <dbReference type="ARBA" id="ARBA00022840"/>
    </source>
</evidence>
<dbReference type="EC" id="2.7.6.3" evidence="2"/>
<comment type="pathway">
    <text evidence="1">Cofactor biosynthesis; tetrahydrofolate biosynthesis; 2-amino-4-hydroxy-6-hydroxymethyl-7,8-dihydropteridine diphosphate from 7,8-dihydroneopterin triphosphate: step 4/4.</text>
</comment>
<gene>
    <name evidence="12" type="ORF">CARN1_0574</name>
</gene>
<keyword evidence="7" id="KW-0378">Hydrolase</keyword>
<dbReference type="Gene3D" id="3.10.270.10">
    <property type="entry name" value="Urate Oxidase"/>
    <property type="match status" value="1"/>
</dbReference>
<protein>
    <recommendedName>
        <fullName evidence="2">2-amino-4-hydroxy-6-hydroxymethyldihydropteridine diphosphokinase</fullName>
        <ecNumber evidence="2">2.7.6.3</ecNumber>
    </recommendedName>
</protein>
<keyword evidence="5" id="KW-0547">Nucleotide-binding</keyword>